<proteinExistence type="predicted"/>
<dbReference type="AlphaFoldDB" id="A0A0H5RU22"/>
<feature type="non-terminal residue" evidence="2">
    <location>
        <position position="271"/>
    </location>
</feature>
<feature type="compositionally biased region" description="Basic residues" evidence="1">
    <location>
        <begin position="134"/>
        <end position="147"/>
    </location>
</feature>
<dbReference type="EMBL" id="HACM01011797">
    <property type="protein sequence ID" value="CRZ12239.1"/>
    <property type="molecule type" value="Transcribed_RNA"/>
</dbReference>
<feature type="non-terminal residue" evidence="2">
    <location>
        <position position="1"/>
    </location>
</feature>
<reference evidence="2" key="1">
    <citation type="submission" date="2015-04" db="EMBL/GenBank/DDBJ databases">
        <title>The genome sequence of the plant pathogenic Rhizarian Plasmodiophora brassicae reveals insights in its biotrophic life cycle and the origin of chitin synthesis.</title>
        <authorList>
            <person name="Schwelm A."/>
            <person name="Fogelqvist J."/>
            <person name="Knaust A."/>
            <person name="Julke S."/>
            <person name="Lilja T."/>
            <person name="Dhandapani V."/>
            <person name="Bonilla-Rosso G."/>
            <person name="Karlsson M."/>
            <person name="Shevchenko A."/>
            <person name="Choi S.R."/>
            <person name="Kim H.G."/>
            <person name="Park J.Y."/>
            <person name="Lim Y.P."/>
            <person name="Ludwig-Muller J."/>
            <person name="Dixelius C."/>
        </authorList>
    </citation>
    <scope>NUCLEOTIDE SEQUENCE</scope>
    <source>
        <tissue evidence="2">Potato root galls</tissue>
    </source>
</reference>
<feature type="region of interest" description="Disordered" evidence="1">
    <location>
        <begin position="104"/>
        <end position="147"/>
    </location>
</feature>
<protein>
    <submittedName>
        <fullName evidence="2">Uncharacterized protein</fullName>
    </submittedName>
</protein>
<feature type="compositionally biased region" description="Basic residues" evidence="1">
    <location>
        <begin position="108"/>
        <end position="121"/>
    </location>
</feature>
<evidence type="ECO:0000313" key="2">
    <source>
        <dbReference type="EMBL" id="CRZ12239.1"/>
    </source>
</evidence>
<accession>A0A0H5RU22</accession>
<organism evidence="2">
    <name type="scientific">Spongospora subterranea</name>
    <dbReference type="NCBI Taxonomy" id="70186"/>
    <lineage>
        <taxon>Eukaryota</taxon>
        <taxon>Sar</taxon>
        <taxon>Rhizaria</taxon>
        <taxon>Endomyxa</taxon>
        <taxon>Phytomyxea</taxon>
        <taxon>Plasmodiophorida</taxon>
        <taxon>Plasmodiophoridae</taxon>
        <taxon>Spongospora</taxon>
    </lineage>
</organism>
<evidence type="ECO:0000256" key="1">
    <source>
        <dbReference type="SAM" id="MobiDB-lite"/>
    </source>
</evidence>
<sequence>QWKPMSFIITLQKIEDRSPINIIHLGTEFRHRNTACESSSRVDLLLLSWVTETPPSSLRDPSFLTHTPPLLTDESPTLDRNHLHAIVPKHCDIVVRTQLDTGNTRFPCQRRRRRTRRSRTRDRKENGAPSGSGKRSHSTTPRRRGRKRLSGALAHFSALTTQAAHALLAPLGTHAAVDEEKHLQSVRFRHAVVRERAGLELLAGAHETETRDELVVFDHLLHRSNRGIRCHGELEGSSRKGLDENLHDGTSHFLLSKWLFPSWMLKCVNDV</sequence>
<name>A0A0H5RU22_9EUKA</name>